<dbReference type="Gene3D" id="1.20.1740.10">
    <property type="entry name" value="Amino acid/polyamine transporter I"/>
    <property type="match status" value="1"/>
</dbReference>
<keyword evidence="11" id="KW-0868">Chloride</keyword>
<evidence type="ECO:0000256" key="7">
    <source>
        <dbReference type="ARBA" id="ARBA00022958"/>
    </source>
</evidence>
<evidence type="ECO:0000256" key="8">
    <source>
        <dbReference type="ARBA" id="ARBA00022989"/>
    </source>
</evidence>
<feature type="transmembrane region" description="Helical" evidence="14">
    <location>
        <begin position="155"/>
        <end position="176"/>
    </location>
</feature>
<dbReference type="GO" id="GO:0055064">
    <property type="term" value="P:chloride ion homeostasis"/>
    <property type="evidence" value="ECO:0007669"/>
    <property type="project" value="TreeGrafter"/>
</dbReference>
<keyword evidence="7" id="KW-0630">Potassium</keyword>
<reference evidence="16" key="1">
    <citation type="submission" date="2022-03" db="EMBL/GenBank/DDBJ databases">
        <authorList>
            <person name="Martin C."/>
        </authorList>
    </citation>
    <scope>NUCLEOTIDE SEQUENCE</scope>
</reference>
<dbReference type="InterPro" id="IPR004841">
    <property type="entry name" value="AA-permease/SLC12A_dom"/>
</dbReference>
<keyword evidence="3" id="KW-0813">Transport</keyword>
<feature type="compositionally biased region" description="Basic and acidic residues" evidence="13">
    <location>
        <begin position="521"/>
        <end position="538"/>
    </location>
</feature>
<dbReference type="PANTHER" id="PTHR11827:SF6">
    <property type="entry name" value="SOLUTE CARRIER FAMILY 12 MEMBER 8"/>
    <property type="match status" value="1"/>
</dbReference>
<feature type="transmembrane region" description="Helical" evidence="14">
    <location>
        <begin position="121"/>
        <end position="143"/>
    </location>
</feature>
<dbReference type="Pfam" id="PF00324">
    <property type="entry name" value="AA_permease"/>
    <property type="match status" value="1"/>
</dbReference>
<feature type="domain" description="Amino acid permease/ SLC12A" evidence="15">
    <location>
        <begin position="95"/>
        <end position="456"/>
    </location>
</feature>
<dbReference type="GO" id="GO:0055075">
    <property type="term" value="P:potassium ion homeostasis"/>
    <property type="evidence" value="ECO:0007669"/>
    <property type="project" value="TreeGrafter"/>
</dbReference>
<evidence type="ECO:0000256" key="3">
    <source>
        <dbReference type="ARBA" id="ARBA00022448"/>
    </source>
</evidence>
<feature type="transmembrane region" description="Helical" evidence="14">
    <location>
        <begin position="409"/>
        <end position="427"/>
    </location>
</feature>
<comment type="similarity">
    <text evidence="2">Belongs to the SLC12A transporter family.</text>
</comment>
<evidence type="ECO:0000313" key="17">
    <source>
        <dbReference type="Proteomes" id="UP000749559"/>
    </source>
</evidence>
<keyword evidence="10 14" id="KW-0472">Membrane</keyword>
<evidence type="ECO:0000256" key="9">
    <source>
        <dbReference type="ARBA" id="ARBA00023065"/>
    </source>
</evidence>
<feature type="transmembrane region" description="Helical" evidence="14">
    <location>
        <begin position="87"/>
        <end position="109"/>
    </location>
</feature>
<evidence type="ECO:0000256" key="4">
    <source>
        <dbReference type="ARBA" id="ARBA00022538"/>
    </source>
</evidence>
<accession>A0A8S4N4G9</accession>
<feature type="transmembrane region" description="Helical" evidence="14">
    <location>
        <begin position="232"/>
        <end position="253"/>
    </location>
</feature>
<evidence type="ECO:0000256" key="2">
    <source>
        <dbReference type="ARBA" id="ARBA00010593"/>
    </source>
</evidence>
<evidence type="ECO:0000256" key="13">
    <source>
        <dbReference type="SAM" id="MobiDB-lite"/>
    </source>
</evidence>
<keyword evidence="9" id="KW-0406">Ion transport</keyword>
<evidence type="ECO:0000256" key="1">
    <source>
        <dbReference type="ARBA" id="ARBA00004141"/>
    </source>
</evidence>
<evidence type="ECO:0000256" key="6">
    <source>
        <dbReference type="ARBA" id="ARBA00022847"/>
    </source>
</evidence>
<sequence>MDYQENETETLLTQNMKKEAKKPDWSKFGLATDDQHETEPSKPLYQSGGDEGGYHGDPGQHNELYTEDEQIHRKPWYKANFFVTEPVLFGAWDGVFTSCMINIFGVIIFLRTGWVVGNAGIGLAILIMMMTIGVALVAALSAIGVCERCKMESGGVYFLISHVLGARIGAAVGILYCFGQAVSCSLYCMGFGESISALINQDNPWVSRGIAAGVVFLLLGINVAGVKWVIRLQLLLLMVLFIAAMDFLVGSFVHTDPEHGITGYRWYHLVNNTGPSYLEGQSFFSVFGVFFPTATGVFAGINMSGDLHNPSRDIPVGTLSAVGVSTVLYLAFGVVLGATCDRTYLQHDYMIAEKVSILGVLWLAGLYISSVSSCMGALYGSPRILQSIANENVIPVMKFLGQGRGPNKVPVFALIVITLIALVFIMIGQVNTLGPIVTMPFMITYAAVDYAYFSLAMSFDQRKKREARFHDSAGRSLLESTIIKAKSEGQSQNGGGTVNYGTTDSKQTGSTTAADTTRPQKSSDLDKLFPERLQHDQRMIAPGDQTSPTFDVSKGYPGDQKGVTQDDGNDTQELLGKKPQLQRQASQPEIYHMPRSWYSVFCNRWLSIIGLIGCLVIMFAIQWIYALANIAVAFIVYIYVGKANPGVFPGIAEFNLWQWVKGGVLGCFRRGPPPPEQIVVTPNTPAMNTMAAQLTEENDDFAARGRYHQSEVVKGQNFDDLDSD</sequence>
<dbReference type="GO" id="GO:0006884">
    <property type="term" value="P:cell volume homeostasis"/>
    <property type="evidence" value="ECO:0007669"/>
    <property type="project" value="TreeGrafter"/>
</dbReference>
<feature type="compositionally biased region" description="Polar residues" evidence="13">
    <location>
        <begin position="499"/>
        <end position="520"/>
    </location>
</feature>
<dbReference type="GO" id="GO:1990573">
    <property type="term" value="P:potassium ion import across plasma membrane"/>
    <property type="evidence" value="ECO:0007669"/>
    <property type="project" value="TreeGrafter"/>
</dbReference>
<proteinExistence type="inferred from homology"/>
<dbReference type="FunFam" id="1.20.1740.10:FF:000030">
    <property type="entry name" value="solute carrier family 12 member 8"/>
    <property type="match status" value="1"/>
</dbReference>
<feature type="transmembrane region" description="Helical" evidence="14">
    <location>
        <begin position="314"/>
        <end position="336"/>
    </location>
</feature>
<keyword evidence="6" id="KW-0769">Symport</keyword>
<dbReference type="GO" id="GO:0016020">
    <property type="term" value="C:membrane"/>
    <property type="evidence" value="ECO:0007669"/>
    <property type="project" value="UniProtKB-SubCell"/>
</dbReference>
<keyword evidence="8 14" id="KW-1133">Transmembrane helix</keyword>
<feature type="region of interest" description="Disordered" evidence="13">
    <location>
        <begin position="1"/>
        <end position="62"/>
    </location>
</feature>
<dbReference type="AlphaFoldDB" id="A0A8S4N4G9"/>
<feature type="transmembrane region" description="Helical" evidence="14">
    <location>
        <begin position="433"/>
        <end position="455"/>
    </location>
</feature>
<evidence type="ECO:0000256" key="14">
    <source>
        <dbReference type="SAM" id="Phobius"/>
    </source>
</evidence>
<feature type="transmembrane region" description="Helical" evidence="14">
    <location>
        <begin position="283"/>
        <end position="302"/>
    </location>
</feature>
<evidence type="ECO:0000313" key="16">
    <source>
        <dbReference type="EMBL" id="CAH1776028.1"/>
    </source>
</evidence>
<feature type="region of interest" description="Disordered" evidence="13">
    <location>
        <begin position="485"/>
        <end position="587"/>
    </location>
</feature>
<dbReference type="OrthoDB" id="2020542at2759"/>
<evidence type="ECO:0000259" key="15">
    <source>
        <dbReference type="Pfam" id="PF00324"/>
    </source>
</evidence>
<organism evidence="16 17">
    <name type="scientific">Owenia fusiformis</name>
    <name type="common">Polychaete worm</name>
    <dbReference type="NCBI Taxonomy" id="6347"/>
    <lineage>
        <taxon>Eukaryota</taxon>
        <taxon>Metazoa</taxon>
        <taxon>Spiralia</taxon>
        <taxon>Lophotrochozoa</taxon>
        <taxon>Annelida</taxon>
        <taxon>Polychaeta</taxon>
        <taxon>Sedentaria</taxon>
        <taxon>Canalipalpata</taxon>
        <taxon>Sabellida</taxon>
        <taxon>Oweniida</taxon>
        <taxon>Oweniidae</taxon>
        <taxon>Owenia</taxon>
    </lineage>
</organism>
<feature type="transmembrane region" description="Helical" evidence="14">
    <location>
        <begin position="356"/>
        <end position="379"/>
    </location>
</feature>
<dbReference type="Proteomes" id="UP000749559">
    <property type="component" value="Unassembled WGS sequence"/>
</dbReference>
<keyword evidence="17" id="KW-1185">Reference proteome</keyword>
<gene>
    <name evidence="16" type="ORF">OFUS_LOCUS3253</name>
</gene>
<keyword evidence="5 14" id="KW-0812">Transmembrane</keyword>
<feature type="transmembrane region" description="Helical" evidence="14">
    <location>
        <begin position="205"/>
        <end position="225"/>
    </location>
</feature>
<dbReference type="EMBL" id="CAIIXF020000001">
    <property type="protein sequence ID" value="CAH1776028.1"/>
    <property type="molecule type" value="Genomic_DNA"/>
</dbReference>
<comment type="caution">
    <text evidence="16">The sequence shown here is derived from an EMBL/GenBank/DDBJ whole genome shotgun (WGS) entry which is preliminary data.</text>
</comment>
<comment type="subcellular location">
    <subcellularLocation>
        <location evidence="1">Membrane</location>
        <topology evidence="1">Multi-pass membrane protein</topology>
    </subcellularLocation>
</comment>
<dbReference type="PANTHER" id="PTHR11827">
    <property type="entry name" value="SOLUTE CARRIER FAMILY 12, CATION COTRANSPORTERS"/>
    <property type="match status" value="1"/>
</dbReference>
<protein>
    <recommendedName>
        <fullName evidence="12">Solute carrier family 12 member 8</fullName>
    </recommendedName>
</protein>
<evidence type="ECO:0000256" key="5">
    <source>
        <dbReference type="ARBA" id="ARBA00022692"/>
    </source>
</evidence>
<feature type="transmembrane region" description="Helical" evidence="14">
    <location>
        <begin position="605"/>
        <end position="638"/>
    </location>
</feature>
<feature type="compositionally biased region" description="Basic and acidic residues" evidence="13">
    <location>
        <begin position="16"/>
        <end position="25"/>
    </location>
</feature>
<name>A0A8S4N4G9_OWEFU</name>
<dbReference type="GO" id="GO:0015379">
    <property type="term" value="F:potassium:chloride symporter activity"/>
    <property type="evidence" value="ECO:0007669"/>
    <property type="project" value="TreeGrafter"/>
</dbReference>
<keyword evidence="4" id="KW-0633">Potassium transport</keyword>
<evidence type="ECO:0000256" key="12">
    <source>
        <dbReference type="ARBA" id="ARBA00073711"/>
    </source>
</evidence>
<dbReference type="InterPro" id="IPR004842">
    <property type="entry name" value="SLC12A_fam"/>
</dbReference>
<evidence type="ECO:0000256" key="11">
    <source>
        <dbReference type="ARBA" id="ARBA00023214"/>
    </source>
</evidence>
<evidence type="ECO:0000256" key="10">
    <source>
        <dbReference type="ARBA" id="ARBA00023136"/>
    </source>
</evidence>